<dbReference type="Proteomes" id="UP000263595">
    <property type="component" value="Unassembled WGS sequence"/>
</dbReference>
<name>A0A383S248_9PSED</name>
<evidence type="ECO:0000313" key="1">
    <source>
        <dbReference type="EMBL" id="SYX92708.1"/>
    </source>
</evidence>
<proteinExistence type="predicted"/>
<sequence length="52" mass="5690">MAILLTHIFANRLTPVYTTCLAVALQGCEWLGEAHRVRFTDTYGRAATAHAG</sequence>
<dbReference type="AlphaFoldDB" id="A0A383S248"/>
<organism evidence="1 2">
    <name type="scientific">Pseudomonas reidholzensis</name>
    <dbReference type="NCBI Taxonomy" id="1785162"/>
    <lineage>
        <taxon>Bacteria</taxon>
        <taxon>Pseudomonadati</taxon>
        <taxon>Pseudomonadota</taxon>
        <taxon>Gammaproteobacteria</taxon>
        <taxon>Pseudomonadales</taxon>
        <taxon>Pseudomonadaceae</taxon>
        <taxon>Pseudomonas</taxon>
    </lineage>
</organism>
<dbReference type="EMBL" id="UNOZ01000037">
    <property type="protein sequence ID" value="SYX92708.1"/>
    <property type="molecule type" value="Genomic_DNA"/>
</dbReference>
<reference evidence="2" key="1">
    <citation type="submission" date="2018-08" db="EMBL/GenBank/DDBJ databases">
        <authorList>
            <person name="Blom J."/>
        </authorList>
    </citation>
    <scope>NUCLEOTIDE SEQUENCE [LARGE SCALE GENOMIC DNA]</scope>
    <source>
        <strain evidence="2">CCOS 865</strain>
    </source>
</reference>
<protein>
    <submittedName>
        <fullName evidence="1">Uncharacterized protein</fullName>
    </submittedName>
</protein>
<keyword evidence="2" id="KW-1185">Reference proteome</keyword>
<gene>
    <name evidence="1" type="ORF">CCOS865_04999</name>
</gene>
<accession>A0A383S248</accession>
<evidence type="ECO:0000313" key="2">
    <source>
        <dbReference type="Proteomes" id="UP000263595"/>
    </source>
</evidence>